<gene>
    <name evidence="3" type="ORF">S7711_10114</name>
</gene>
<dbReference type="Pfam" id="PF00795">
    <property type="entry name" value="CN_hydrolase"/>
    <property type="match status" value="1"/>
</dbReference>
<dbReference type="Gene3D" id="3.60.110.10">
    <property type="entry name" value="Carbon-nitrogen hydrolase"/>
    <property type="match status" value="1"/>
</dbReference>
<evidence type="ECO:0000256" key="1">
    <source>
        <dbReference type="ARBA" id="ARBA00008129"/>
    </source>
</evidence>
<dbReference type="Proteomes" id="UP000028045">
    <property type="component" value="Unassembled WGS sequence"/>
</dbReference>
<dbReference type="OrthoDB" id="10250282at2759"/>
<evidence type="ECO:0000313" key="3">
    <source>
        <dbReference type="EMBL" id="KEY71448.1"/>
    </source>
</evidence>
<dbReference type="PROSITE" id="PS50263">
    <property type="entry name" value="CN_HYDROLASE"/>
    <property type="match status" value="1"/>
</dbReference>
<dbReference type="AlphaFoldDB" id="A0A084B1L9"/>
<organism evidence="3 4">
    <name type="scientific">Stachybotrys chartarum (strain CBS 109288 / IBT 7711)</name>
    <name type="common">Toxic black mold</name>
    <name type="synonym">Stilbospora chartarum</name>
    <dbReference type="NCBI Taxonomy" id="1280523"/>
    <lineage>
        <taxon>Eukaryota</taxon>
        <taxon>Fungi</taxon>
        <taxon>Dikarya</taxon>
        <taxon>Ascomycota</taxon>
        <taxon>Pezizomycotina</taxon>
        <taxon>Sordariomycetes</taxon>
        <taxon>Hypocreomycetidae</taxon>
        <taxon>Hypocreales</taxon>
        <taxon>Stachybotryaceae</taxon>
        <taxon>Stachybotrys</taxon>
    </lineage>
</organism>
<dbReference type="InterPro" id="IPR003010">
    <property type="entry name" value="C-N_Hydrolase"/>
</dbReference>
<proteinExistence type="inferred from homology"/>
<sequence length="104" mass="11466">MPFFNTVKACRMATHTVAIEGGVFVILASMTHSEKVKGGGFTAIIAPDGRALTEPVPVDWEGLVYCDLDFEEIYKAKQWVDPVGHYSRPDIFNLTVSNESGGMW</sequence>
<evidence type="ECO:0000259" key="2">
    <source>
        <dbReference type="PROSITE" id="PS50263"/>
    </source>
</evidence>
<accession>A0A084B1L9</accession>
<dbReference type="InterPro" id="IPR036526">
    <property type="entry name" value="C-N_Hydrolase_sf"/>
</dbReference>
<comment type="similarity">
    <text evidence="1">Belongs to the carbon-nitrogen hydrolase superfamily. Nitrilase family.</text>
</comment>
<evidence type="ECO:0000313" key="4">
    <source>
        <dbReference type="Proteomes" id="UP000028045"/>
    </source>
</evidence>
<dbReference type="PANTHER" id="PTHR46044:SF1">
    <property type="entry name" value="CN HYDROLASE DOMAIN-CONTAINING PROTEIN"/>
    <property type="match status" value="1"/>
</dbReference>
<dbReference type="InterPro" id="IPR044149">
    <property type="entry name" value="Nitrilases_CHs"/>
</dbReference>
<name>A0A084B1L9_STACB</name>
<dbReference type="EMBL" id="KL648286">
    <property type="protein sequence ID" value="KEY71448.1"/>
    <property type="molecule type" value="Genomic_DNA"/>
</dbReference>
<dbReference type="HOGENOM" id="CLU_2251805_0_0_1"/>
<reference evidence="3 4" key="1">
    <citation type="journal article" date="2014" name="BMC Genomics">
        <title>Comparative genome sequencing reveals chemotype-specific gene clusters in the toxigenic black mold Stachybotrys.</title>
        <authorList>
            <person name="Semeiks J."/>
            <person name="Borek D."/>
            <person name="Otwinowski Z."/>
            <person name="Grishin N.V."/>
        </authorList>
    </citation>
    <scope>NUCLEOTIDE SEQUENCE [LARGE SCALE GENOMIC DNA]</scope>
    <source>
        <strain evidence="4">CBS 109288 / IBT 7711</strain>
    </source>
</reference>
<protein>
    <recommendedName>
        <fullName evidence="2">CN hydrolase domain-containing protein</fullName>
    </recommendedName>
</protein>
<keyword evidence="4" id="KW-1185">Reference proteome</keyword>
<dbReference type="GO" id="GO:0003824">
    <property type="term" value="F:catalytic activity"/>
    <property type="evidence" value="ECO:0007669"/>
    <property type="project" value="InterPro"/>
</dbReference>
<feature type="domain" description="CN hydrolase" evidence="2">
    <location>
        <begin position="1"/>
        <end position="70"/>
    </location>
</feature>
<dbReference type="PANTHER" id="PTHR46044">
    <property type="entry name" value="NITRILASE"/>
    <property type="match status" value="1"/>
</dbReference>
<dbReference type="SUPFAM" id="SSF56317">
    <property type="entry name" value="Carbon-nitrogen hydrolase"/>
    <property type="match status" value="1"/>
</dbReference>